<evidence type="ECO:0000256" key="1">
    <source>
        <dbReference type="SAM" id="MobiDB-lite"/>
    </source>
</evidence>
<dbReference type="InterPro" id="IPR040441">
    <property type="entry name" value="CFA20/CFAP20DC"/>
</dbReference>
<reference evidence="3" key="1">
    <citation type="submission" date="2021-08" db="EMBL/GenBank/DDBJ databases">
        <title>WGS assembly of Ceratopteris richardii.</title>
        <authorList>
            <person name="Marchant D.B."/>
            <person name="Chen G."/>
            <person name="Jenkins J."/>
            <person name="Shu S."/>
            <person name="Leebens-Mack J."/>
            <person name="Grimwood J."/>
            <person name="Schmutz J."/>
            <person name="Soltis P."/>
            <person name="Soltis D."/>
            <person name="Chen Z.-H."/>
        </authorList>
    </citation>
    <scope>NUCLEOTIDE SEQUENCE</scope>
    <source>
        <strain evidence="3">Whitten #5841</strain>
        <tissue evidence="3">Leaf</tissue>
    </source>
</reference>
<protein>
    <recommendedName>
        <fullName evidence="2">CFA20 domain-containing protein</fullName>
    </recommendedName>
</protein>
<feature type="compositionally biased region" description="Low complexity" evidence="1">
    <location>
        <begin position="424"/>
        <end position="434"/>
    </location>
</feature>
<dbReference type="OrthoDB" id="10261083at2759"/>
<sequence>MCAALPSFPQYQGGSSFAVFSAQGSNPASNCKIFGKSIHKVYDKSVKGFVYNCFGGMSSKIQFPKDDRIGLQLVQPYLVLQIFVPRGQHFSLELRAADTQGTRRKMYFSTSFSELKTNPLHCQIPLSMIMRNTWLSLALDVPDLFQSCFRVLNFRSLDVIILGPVCKLRKIFTLRNRLAQSVLEAKENEECLPVEHSFAVGVDATVQVIDTQKVRNLLGIASDSEGRGSLAAPASVAQKRQFQRMERHTNGAFGTRTPLPVSTVRLNTNLPHDAGSVVGFSQQPSHLSNVDEAQTVLQNLKVSETRVSSSHARTRSSGRQFSKKGVNLVMYSSNMSRHSWDSASFPVQEEHNVDNLEAPGSDVLNNNCVDLPSKHGRKVQKINKRKEINLQKTYQFVKTSQKGSNKSRAPKELEVKESPPGSPPSGWENPNGSSENLLFEQHFQESTEYLNKGTSTKSYMMNGCNDSTHENNESFQTSIGSGCIVDEDESYFEKNFFSKPRNGFSRLQLQDHSICERLSNDNCVANTNDCLYEEPMAFPQKDLRSNTCEDYSARDPDSSQQELTKPTEHALVTKVQEASAPFEQSLSFGSTEELWVVHEEGAFGDPGLSLPTSGLGEGPFAQEDIFTESRNPQSTFVSCKPEGGADVTSGPNIETHSISAQAKNFSEGGPPTSKKMECNMDLQQTKKSLSRNNEMRNTTLISNKSLPSKMEDKELDLLYDPVLDCYYDPKTNRYYELK</sequence>
<evidence type="ECO:0000313" key="4">
    <source>
        <dbReference type="Proteomes" id="UP000825935"/>
    </source>
</evidence>
<dbReference type="InterPro" id="IPR007714">
    <property type="entry name" value="CFA20_dom"/>
</dbReference>
<keyword evidence="4" id="KW-1185">Reference proteome</keyword>
<dbReference type="PANTHER" id="PTHR12458">
    <property type="entry name" value="ORF PROTEIN"/>
    <property type="match status" value="1"/>
</dbReference>
<evidence type="ECO:0000259" key="2">
    <source>
        <dbReference type="Pfam" id="PF05018"/>
    </source>
</evidence>
<organism evidence="3 4">
    <name type="scientific">Ceratopteris richardii</name>
    <name type="common">Triangle waterfern</name>
    <dbReference type="NCBI Taxonomy" id="49495"/>
    <lineage>
        <taxon>Eukaryota</taxon>
        <taxon>Viridiplantae</taxon>
        <taxon>Streptophyta</taxon>
        <taxon>Embryophyta</taxon>
        <taxon>Tracheophyta</taxon>
        <taxon>Polypodiopsida</taxon>
        <taxon>Polypodiidae</taxon>
        <taxon>Polypodiales</taxon>
        <taxon>Pteridineae</taxon>
        <taxon>Pteridaceae</taxon>
        <taxon>Parkerioideae</taxon>
        <taxon>Ceratopteris</taxon>
    </lineage>
</organism>
<dbReference type="EMBL" id="CM035421">
    <property type="protein sequence ID" value="KAH7387926.1"/>
    <property type="molecule type" value="Genomic_DNA"/>
</dbReference>
<feature type="domain" description="CFA20" evidence="2">
    <location>
        <begin position="12"/>
        <end position="179"/>
    </location>
</feature>
<gene>
    <name evidence="3" type="ORF">KP509_16G048600</name>
</gene>
<feature type="compositionally biased region" description="Polar residues" evidence="1">
    <location>
        <begin position="393"/>
        <end position="407"/>
    </location>
</feature>
<dbReference type="Pfam" id="PF05018">
    <property type="entry name" value="CFA20_dom"/>
    <property type="match status" value="1"/>
</dbReference>
<proteinExistence type="predicted"/>
<accession>A0A8T2T299</accession>
<dbReference type="Proteomes" id="UP000825935">
    <property type="component" value="Chromosome 16"/>
</dbReference>
<name>A0A8T2T299_CERRI</name>
<feature type="region of interest" description="Disordered" evidence="1">
    <location>
        <begin position="393"/>
        <end position="434"/>
    </location>
</feature>
<dbReference type="AlphaFoldDB" id="A0A8T2T299"/>
<comment type="caution">
    <text evidence="3">The sequence shown here is derived from an EMBL/GenBank/DDBJ whole genome shotgun (WGS) entry which is preliminary data.</text>
</comment>
<evidence type="ECO:0000313" key="3">
    <source>
        <dbReference type="EMBL" id="KAH7387926.1"/>
    </source>
</evidence>